<name>A0A5N1IWY8_9BACT</name>
<evidence type="ECO:0000313" key="1">
    <source>
        <dbReference type="EMBL" id="KAA9339025.1"/>
    </source>
</evidence>
<dbReference type="EMBL" id="VTWT01000004">
    <property type="protein sequence ID" value="KAA9339025.1"/>
    <property type="molecule type" value="Genomic_DNA"/>
</dbReference>
<evidence type="ECO:0000313" key="2">
    <source>
        <dbReference type="Proteomes" id="UP000326570"/>
    </source>
</evidence>
<dbReference type="AlphaFoldDB" id="A0A5N1IWY8"/>
<accession>A0A5N1IWY8</accession>
<reference evidence="1 2" key="1">
    <citation type="submission" date="2019-09" db="EMBL/GenBank/DDBJ databases">
        <title>Genome sequence of Adhaeribacter sp. M2.</title>
        <authorList>
            <person name="Srinivasan S."/>
        </authorList>
    </citation>
    <scope>NUCLEOTIDE SEQUENCE [LARGE SCALE GENOMIC DNA]</scope>
    <source>
        <strain evidence="1 2">M2</strain>
    </source>
</reference>
<gene>
    <name evidence="1" type="ORF">F0P94_09560</name>
</gene>
<dbReference type="RefSeq" id="WP_150903659.1">
    <property type="nucleotide sequence ID" value="NZ_VTWT01000004.1"/>
</dbReference>
<proteinExistence type="predicted"/>
<dbReference type="Proteomes" id="UP000326570">
    <property type="component" value="Unassembled WGS sequence"/>
</dbReference>
<keyword evidence="2" id="KW-1185">Reference proteome</keyword>
<organism evidence="1 2">
    <name type="scientific">Adhaeribacter soli</name>
    <dbReference type="NCBI Taxonomy" id="2607655"/>
    <lineage>
        <taxon>Bacteria</taxon>
        <taxon>Pseudomonadati</taxon>
        <taxon>Bacteroidota</taxon>
        <taxon>Cytophagia</taxon>
        <taxon>Cytophagales</taxon>
        <taxon>Hymenobacteraceae</taxon>
        <taxon>Adhaeribacter</taxon>
    </lineage>
</organism>
<protein>
    <submittedName>
        <fullName evidence="1">Uncharacterized protein</fullName>
    </submittedName>
</protein>
<sequence>MKTQKSFYDFNLNSVEERLERSHLFPKLTGFYLALQEELSEAEYQAFYNSEKESLRQFTMQPKLSEPTCAEA</sequence>
<comment type="caution">
    <text evidence="1">The sequence shown here is derived from an EMBL/GenBank/DDBJ whole genome shotgun (WGS) entry which is preliminary data.</text>
</comment>